<dbReference type="Proteomes" id="UP000004836">
    <property type="component" value="Unassembled WGS sequence"/>
</dbReference>
<feature type="region of interest" description="Disordered" evidence="7">
    <location>
        <begin position="1"/>
        <end position="48"/>
    </location>
</feature>
<feature type="region of interest" description="Disordered" evidence="7">
    <location>
        <begin position="542"/>
        <end position="561"/>
    </location>
</feature>
<dbReference type="EMBL" id="ALYF01000016">
    <property type="protein sequence ID" value="EJW20365.1"/>
    <property type="molecule type" value="Genomic_DNA"/>
</dbReference>
<dbReference type="InterPro" id="IPR022398">
    <property type="entry name" value="Peptidase_S8_His-AS"/>
</dbReference>
<evidence type="ECO:0000256" key="1">
    <source>
        <dbReference type="ARBA" id="ARBA00011073"/>
    </source>
</evidence>
<feature type="compositionally biased region" description="Gly residues" evidence="7">
    <location>
        <begin position="1"/>
        <end position="18"/>
    </location>
</feature>
<sequence length="756" mass="80555">MSCGGGGGSGGSGGGGGAVPQSPQAPPAPSDSPTPPQTSDNGNRRGDRVFSDTHAVVHPLSAYQNHPEYTGQVGLDVINAARAYVYGVSGEDVVIGFTDTGIDTTHDEFPAGKIVLNDLSAYNGLTPSTDKLRHGTGVASVAAGQRGSGNGMHGVAYDAKIAMWTLHLDNQDYLNLDDTIFSKALTALEDTAGSGVINHSWGYDIAFDPSNAGAQKNLIAADFTNSIRIMAQSDAVHVFSAGNRGEAEVTITAAFAMLFPELREKAVIAVAVDSNGVIGDQSNHCGHAKDLCLPAPGGYNDRAEYVVAAYPGGSYRPVLGTSFAAPHVSGALAILIDLFDGQMTTAELIDRLLLTADKSGRYADADIYGQGLLDLERAINPVGVNYIPIGGGRRIRVDDSRFDFSAFGQAVDPELRDQAVIIIDSLGAPFKVPLRVFDEKDKTGGVLDGDASSETFVTRAGGGTVTGLAPLSQGQVNGVTFQSWQNEPQNILGLVPVTGQDGVMRSMLATPYLQFAGYGSIGQVTGDNWQVTGFNSWQSEAVASAHKSPNSPNSQDRQSGGVVSAFQKNFKGTYVGFQGGVMLEDKSLLGTQGQGAFQLNGDGRTLFTGIGVTRNMGQGWYGAASAYRGHSETTKLDRQFLFGGVDNLQTSAYEMVLWKNFKTKLAQIRLTQPVRHEKGEVHLNLPVRRTQRGAILFDRHVLPVTSSAREIQTMMSLRSLSAKKYWYMDMKLRFNPAHDADADTQWGVHGGMRWQF</sequence>
<dbReference type="InterPro" id="IPR050131">
    <property type="entry name" value="Peptidase_S8_subtilisin-like"/>
</dbReference>
<dbReference type="InterPro" id="IPR015500">
    <property type="entry name" value="Peptidase_S8_subtilisin-rel"/>
</dbReference>
<evidence type="ECO:0000313" key="10">
    <source>
        <dbReference type="Proteomes" id="UP000004836"/>
    </source>
</evidence>
<reference evidence="9 10" key="1">
    <citation type="journal article" date="2012" name="J. Bacteriol.">
        <title>Genome Sequence of Strain IMCC14465, Isolated from the East Sea, Belonging to the PS1 Clade of Alphaproteobacteria.</title>
        <authorList>
            <person name="Yang S.J."/>
            <person name="Kang I."/>
            <person name="Cho J.C."/>
        </authorList>
    </citation>
    <scope>NUCLEOTIDE SEQUENCE [LARGE SCALE GENOMIC DNA]</scope>
    <source>
        <strain evidence="9 10">IMCC14465</strain>
    </source>
</reference>
<dbReference type="PROSITE" id="PS51892">
    <property type="entry name" value="SUBTILASE"/>
    <property type="match status" value="1"/>
</dbReference>
<name>J9A1Z9_9PROT</name>
<evidence type="ECO:0000256" key="4">
    <source>
        <dbReference type="ARBA" id="ARBA00022801"/>
    </source>
</evidence>
<evidence type="ECO:0000313" key="9">
    <source>
        <dbReference type="EMBL" id="EJW20365.1"/>
    </source>
</evidence>
<dbReference type="PANTHER" id="PTHR43806:SF11">
    <property type="entry name" value="CEREVISIN-RELATED"/>
    <property type="match status" value="1"/>
</dbReference>
<dbReference type="InterPro" id="IPR023828">
    <property type="entry name" value="Peptidase_S8_Ser-AS"/>
</dbReference>
<feature type="active site" description="Charge relay system" evidence="6">
    <location>
        <position position="322"/>
    </location>
</feature>
<evidence type="ECO:0000256" key="6">
    <source>
        <dbReference type="PROSITE-ProRule" id="PRU01240"/>
    </source>
</evidence>
<gene>
    <name evidence="9" type="ORF">IMCC14465_18940</name>
</gene>
<keyword evidence="10" id="KW-1185">Reference proteome</keyword>
<keyword evidence="5 6" id="KW-0720">Serine protease</keyword>
<dbReference type="PROSITE" id="PS00137">
    <property type="entry name" value="SUBTILASE_HIS"/>
    <property type="match status" value="1"/>
</dbReference>
<comment type="caution">
    <text evidence="9">The sequence shown here is derived from an EMBL/GenBank/DDBJ whole genome shotgun (WGS) entry which is preliminary data.</text>
</comment>
<proteinExistence type="inferred from homology"/>
<feature type="active site" description="Charge relay system" evidence="6">
    <location>
        <position position="134"/>
    </location>
</feature>
<dbReference type="eggNOG" id="COG1404">
    <property type="taxonomic scope" value="Bacteria"/>
</dbReference>
<feature type="domain" description="Peptidase S8/S53" evidence="8">
    <location>
        <begin position="90"/>
        <end position="371"/>
    </location>
</feature>
<dbReference type="GO" id="GO:0004252">
    <property type="term" value="F:serine-type endopeptidase activity"/>
    <property type="evidence" value="ECO:0007669"/>
    <property type="project" value="UniProtKB-UniRule"/>
</dbReference>
<organism evidence="9 10">
    <name type="scientific">alpha proteobacterium IMCC14465</name>
    <dbReference type="NCBI Taxonomy" id="1220535"/>
    <lineage>
        <taxon>Bacteria</taxon>
        <taxon>Pseudomonadati</taxon>
        <taxon>Pseudomonadota</taxon>
        <taxon>Alphaproteobacteria</taxon>
        <taxon>PS1 clade</taxon>
    </lineage>
</organism>
<evidence type="ECO:0000256" key="3">
    <source>
        <dbReference type="ARBA" id="ARBA00022729"/>
    </source>
</evidence>
<keyword evidence="2 6" id="KW-0645">Protease</keyword>
<dbReference type="Gene3D" id="3.40.50.200">
    <property type="entry name" value="Peptidase S8/S53 domain"/>
    <property type="match status" value="1"/>
</dbReference>
<protein>
    <recommendedName>
        <fullName evidence="8">Peptidase S8/S53 domain-containing protein</fullName>
    </recommendedName>
</protein>
<dbReference type="PANTHER" id="PTHR43806">
    <property type="entry name" value="PEPTIDASE S8"/>
    <property type="match status" value="1"/>
</dbReference>
<evidence type="ECO:0000256" key="5">
    <source>
        <dbReference type="ARBA" id="ARBA00022825"/>
    </source>
</evidence>
<dbReference type="STRING" id="1220535.IMCC14465_18940"/>
<evidence type="ECO:0000256" key="7">
    <source>
        <dbReference type="SAM" id="MobiDB-lite"/>
    </source>
</evidence>
<feature type="compositionally biased region" description="Pro residues" evidence="7">
    <location>
        <begin position="23"/>
        <end position="36"/>
    </location>
</feature>
<keyword evidence="3" id="KW-0732">Signal</keyword>
<accession>J9A1Z9</accession>
<dbReference type="InterPro" id="IPR034061">
    <property type="entry name" value="Peptidases_S8_Autotransporter"/>
</dbReference>
<dbReference type="AlphaFoldDB" id="J9A1Z9"/>
<evidence type="ECO:0000256" key="2">
    <source>
        <dbReference type="ARBA" id="ARBA00022670"/>
    </source>
</evidence>
<evidence type="ECO:0000259" key="8">
    <source>
        <dbReference type="Pfam" id="PF00082"/>
    </source>
</evidence>
<dbReference type="GO" id="GO:0006508">
    <property type="term" value="P:proteolysis"/>
    <property type="evidence" value="ECO:0007669"/>
    <property type="project" value="UniProtKB-KW"/>
</dbReference>
<dbReference type="Pfam" id="PF00082">
    <property type="entry name" value="Peptidase_S8"/>
    <property type="match status" value="1"/>
</dbReference>
<dbReference type="PRINTS" id="PR00723">
    <property type="entry name" value="SUBTILISIN"/>
</dbReference>
<dbReference type="SUPFAM" id="SSF52743">
    <property type="entry name" value="Subtilisin-like"/>
    <property type="match status" value="1"/>
</dbReference>
<dbReference type="InterPro" id="IPR036852">
    <property type="entry name" value="Peptidase_S8/S53_dom_sf"/>
</dbReference>
<keyword evidence="4 6" id="KW-0378">Hydrolase</keyword>
<dbReference type="InterPro" id="IPR000209">
    <property type="entry name" value="Peptidase_S8/S53_dom"/>
</dbReference>
<dbReference type="PROSITE" id="PS00138">
    <property type="entry name" value="SUBTILASE_SER"/>
    <property type="match status" value="1"/>
</dbReference>
<dbReference type="CDD" id="cd04848">
    <property type="entry name" value="Peptidases_S8_Autotransporter_serine_protease_like"/>
    <property type="match status" value="1"/>
</dbReference>
<feature type="compositionally biased region" description="Polar residues" evidence="7">
    <location>
        <begin position="542"/>
        <end position="558"/>
    </location>
</feature>
<comment type="similarity">
    <text evidence="1 6">Belongs to the peptidase S8 family.</text>
</comment>
<feature type="active site" description="Charge relay system" evidence="6">
    <location>
        <position position="99"/>
    </location>
</feature>